<dbReference type="Proteomes" id="UP000319897">
    <property type="component" value="Unassembled WGS sequence"/>
</dbReference>
<dbReference type="Pfam" id="PF02534">
    <property type="entry name" value="T4SS-DNA_transf"/>
    <property type="match status" value="1"/>
</dbReference>
<accession>A0A501XU36</accession>
<name>A0A501XU36_9SPHN</name>
<keyword evidence="6" id="KW-0472">Membrane</keyword>
<comment type="subcellular location">
    <subcellularLocation>
        <location evidence="1">Cell membrane</location>
        <topology evidence="1">Multi-pass membrane protein</topology>
    </subcellularLocation>
</comment>
<dbReference type="InterPro" id="IPR027417">
    <property type="entry name" value="P-loop_NTPase"/>
</dbReference>
<keyword evidence="8" id="KW-1185">Reference proteome</keyword>
<evidence type="ECO:0000256" key="2">
    <source>
        <dbReference type="ARBA" id="ARBA00008806"/>
    </source>
</evidence>
<keyword evidence="3" id="KW-1003">Cell membrane</keyword>
<comment type="caution">
    <text evidence="7">The sequence shown here is derived from an EMBL/GenBank/DDBJ whole genome shotgun (WGS) entry which is preliminary data.</text>
</comment>
<organism evidence="7 8">
    <name type="scientific">Sandaracinobacter neustonicus</name>
    <dbReference type="NCBI Taxonomy" id="1715348"/>
    <lineage>
        <taxon>Bacteria</taxon>
        <taxon>Pseudomonadati</taxon>
        <taxon>Pseudomonadota</taxon>
        <taxon>Alphaproteobacteria</taxon>
        <taxon>Sphingomonadales</taxon>
        <taxon>Sphingosinicellaceae</taxon>
        <taxon>Sandaracinobacter</taxon>
    </lineage>
</organism>
<dbReference type="GO" id="GO:0005886">
    <property type="term" value="C:plasma membrane"/>
    <property type="evidence" value="ECO:0007669"/>
    <property type="project" value="UniProtKB-SubCell"/>
</dbReference>
<dbReference type="InterPro" id="IPR003688">
    <property type="entry name" value="TraG/VirD4"/>
</dbReference>
<evidence type="ECO:0000256" key="3">
    <source>
        <dbReference type="ARBA" id="ARBA00022475"/>
    </source>
</evidence>
<evidence type="ECO:0000256" key="5">
    <source>
        <dbReference type="ARBA" id="ARBA00022989"/>
    </source>
</evidence>
<dbReference type="InterPro" id="IPR051539">
    <property type="entry name" value="T4SS-coupling_protein"/>
</dbReference>
<reference evidence="7 8" key="1">
    <citation type="submission" date="2019-06" db="EMBL/GenBank/DDBJ databases">
        <authorList>
            <person name="Lee I."/>
            <person name="Jang G.I."/>
            <person name="Hwang C.Y."/>
        </authorList>
    </citation>
    <scope>NUCLEOTIDE SEQUENCE [LARGE SCALE GENOMIC DNA]</scope>
    <source>
        <strain evidence="7 8">PAMC 28131</strain>
    </source>
</reference>
<dbReference type="SUPFAM" id="SSF52540">
    <property type="entry name" value="P-loop containing nucleoside triphosphate hydrolases"/>
    <property type="match status" value="1"/>
</dbReference>
<dbReference type="PANTHER" id="PTHR37937">
    <property type="entry name" value="CONJUGATIVE TRANSFER: DNA TRANSPORT"/>
    <property type="match status" value="1"/>
</dbReference>
<keyword evidence="5" id="KW-1133">Transmembrane helix</keyword>
<dbReference type="CDD" id="cd01127">
    <property type="entry name" value="TrwB_TraG_TraD_VirD4"/>
    <property type="match status" value="1"/>
</dbReference>
<dbReference type="EMBL" id="VFSU01000011">
    <property type="protein sequence ID" value="TPE63597.1"/>
    <property type="molecule type" value="Genomic_DNA"/>
</dbReference>
<dbReference type="AlphaFoldDB" id="A0A501XU36"/>
<sequence length="237" mass="26384">MEPFCYIAVNPFEPGKSLDSATSAHDFDCKILKHEPTTVYLMAPSEKLAVAAPWISLIVSHIIETVAREVGPVQTTFLLDEFPMLPPSPSITKTLRLYRGKGLQLWIFSQGRYSLEERWSREAVKEFEDMAAIFNTSAVEDPDLMGDIEKWSGNRTVLMHGVNRSGGTVESAGANLGEARRAVLQSEDIRGIGAGLQIIRVAGLSHLLVCERVHFDDVDPWKDQLRDVRTLHKGIVL</sequence>
<gene>
    <name evidence="7" type="ORF">FJQ54_01610</name>
</gene>
<proteinExistence type="inferred from homology"/>
<dbReference type="Gene3D" id="3.40.50.300">
    <property type="entry name" value="P-loop containing nucleotide triphosphate hydrolases"/>
    <property type="match status" value="1"/>
</dbReference>
<evidence type="ECO:0000256" key="4">
    <source>
        <dbReference type="ARBA" id="ARBA00022692"/>
    </source>
</evidence>
<keyword evidence="4" id="KW-0812">Transmembrane</keyword>
<evidence type="ECO:0000256" key="1">
    <source>
        <dbReference type="ARBA" id="ARBA00004651"/>
    </source>
</evidence>
<dbReference type="PANTHER" id="PTHR37937:SF1">
    <property type="entry name" value="CONJUGATIVE TRANSFER: DNA TRANSPORT"/>
    <property type="match status" value="1"/>
</dbReference>
<evidence type="ECO:0000256" key="6">
    <source>
        <dbReference type="ARBA" id="ARBA00023136"/>
    </source>
</evidence>
<dbReference type="OrthoDB" id="9759295at2"/>
<evidence type="ECO:0000313" key="7">
    <source>
        <dbReference type="EMBL" id="TPE63597.1"/>
    </source>
</evidence>
<evidence type="ECO:0000313" key="8">
    <source>
        <dbReference type="Proteomes" id="UP000319897"/>
    </source>
</evidence>
<comment type="similarity">
    <text evidence="2">Belongs to the VirD4/TraG family.</text>
</comment>
<protein>
    <submittedName>
        <fullName evidence="7">Type IV secretory system conjugative DNA transfer family protein</fullName>
    </submittedName>
</protein>